<protein>
    <submittedName>
        <fullName evidence="1">Uncharacterized protein</fullName>
    </submittedName>
</protein>
<comment type="caution">
    <text evidence="1">The sequence shown here is derived from an EMBL/GenBank/DDBJ whole genome shotgun (WGS) entry which is preliminary data.</text>
</comment>
<proteinExistence type="predicted"/>
<evidence type="ECO:0000313" key="2">
    <source>
        <dbReference type="Proteomes" id="UP001396334"/>
    </source>
</evidence>
<reference evidence="1 2" key="1">
    <citation type="journal article" date="2024" name="G3 (Bethesda)">
        <title>Genome assembly of Hibiscus sabdariffa L. provides insights into metabolisms of medicinal natural products.</title>
        <authorList>
            <person name="Kim T."/>
        </authorList>
    </citation>
    <scope>NUCLEOTIDE SEQUENCE [LARGE SCALE GENOMIC DNA]</scope>
    <source>
        <strain evidence="1">TK-2024</strain>
        <tissue evidence="1">Old leaves</tissue>
    </source>
</reference>
<name>A0ABR2TR79_9ROSI</name>
<organism evidence="1 2">
    <name type="scientific">Hibiscus sabdariffa</name>
    <name type="common">roselle</name>
    <dbReference type="NCBI Taxonomy" id="183260"/>
    <lineage>
        <taxon>Eukaryota</taxon>
        <taxon>Viridiplantae</taxon>
        <taxon>Streptophyta</taxon>
        <taxon>Embryophyta</taxon>
        <taxon>Tracheophyta</taxon>
        <taxon>Spermatophyta</taxon>
        <taxon>Magnoliopsida</taxon>
        <taxon>eudicotyledons</taxon>
        <taxon>Gunneridae</taxon>
        <taxon>Pentapetalae</taxon>
        <taxon>rosids</taxon>
        <taxon>malvids</taxon>
        <taxon>Malvales</taxon>
        <taxon>Malvaceae</taxon>
        <taxon>Malvoideae</taxon>
        <taxon>Hibiscus</taxon>
    </lineage>
</organism>
<evidence type="ECO:0000313" key="1">
    <source>
        <dbReference type="EMBL" id="KAK9039789.1"/>
    </source>
</evidence>
<keyword evidence="2" id="KW-1185">Reference proteome</keyword>
<gene>
    <name evidence="1" type="ORF">V6N11_014978</name>
</gene>
<dbReference type="EMBL" id="JBBPBN010000004">
    <property type="protein sequence ID" value="KAK9039789.1"/>
    <property type="molecule type" value="Genomic_DNA"/>
</dbReference>
<accession>A0ABR2TR79</accession>
<sequence length="113" mass="12961">MRECNENRNSLQSNGWAKYVERVDAPIPCIGSNLTFLYIQYSESNRIEPQNEPKINLHNLINVKRNRMHETAAPSTSLPPASDCGELRGFLKLYGAWYLPPCCILKYKLPVSY</sequence>
<dbReference type="Proteomes" id="UP001396334">
    <property type="component" value="Unassembled WGS sequence"/>
</dbReference>